<gene>
    <name evidence="1" type="ORF">PCC6912_55480</name>
</gene>
<accession>A0A3S0XN08</accession>
<dbReference type="OrthoDB" id="490046at2"/>
<evidence type="ECO:0000313" key="2">
    <source>
        <dbReference type="Proteomes" id="UP000268857"/>
    </source>
</evidence>
<organism evidence="1 2">
    <name type="scientific">Chlorogloeopsis fritschii PCC 6912</name>
    <dbReference type="NCBI Taxonomy" id="211165"/>
    <lineage>
        <taxon>Bacteria</taxon>
        <taxon>Bacillati</taxon>
        <taxon>Cyanobacteriota</taxon>
        <taxon>Cyanophyceae</taxon>
        <taxon>Nostocales</taxon>
        <taxon>Chlorogloeopsidaceae</taxon>
        <taxon>Chlorogloeopsis</taxon>
    </lineage>
</organism>
<evidence type="ECO:0000313" key="1">
    <source>
        <dbReference type="EMBL" id="RUR73771.1"/>
    </source>
</evidence>
<dbReference type="AlphaFoldDB" id="A0A3S0XN08"/>
<comment type="caution">
    <text evidence="1">The sequence shown here is derived from an EMBL/GenBank/DDBJ whole genome shotgun (WGS) entry which is preliminary data.</text>
</comment>
<reference evidence="1 2" key="1">
    <citation type="journal article" date="2019" name="Genome Biol. Evol.">
        <title>Day and night: Metabolic profiles and evolutionary relationships of six axenic non-marine cyanobacteria.</title>
        <authorList>
            <person name="Will S.E."/>
            <person name="Henke P."/>
            <person name="Boedeker C."/>
            <person name="Huang S."/>
            <person name="Brinkmann H."/>
            <person name="Rohde M."/>
            <person name="Jarek M."/>
            <person name="Friedl T."/>
            <person name="Seufert S."/>
            <person name="Schumacher M."/>
            <person name="Overmann J."/>
            <person name="Neumann-Schaal M."/>
            <person name="Petersen J."/>
        </authorList>
    </citation>
    <scope>NUCLEOTIDE SEQUENCE [LARGE SCALE GENOMIC DNA]</scope>
    <source>
        <strain evidence="1 2">PCC 6912</strain>
    </source>
</reference>
<dbReference type="STRING" id="211165.GCA_000317285_01930"/>
<dbReference type="RefSeq" id="WP_016877110.1">
    <property type="nucleotide sequence ID" value="NZ_AJLN01000061.1"/>
</dbReference>
<proteinExistence type="predicted"/>
<sequence>MTQANILELARQGDAKAIASLMNSQLQLKNVTVKVNFKNTQLEIKFQSTQVPEQENLVKYVRQEIMGLKTVCIKNVKVYGFQEGKLAPLWSQELNIEVPLNLSSSKKCLLNTNCKIQKDYQNILKNKFLEFSLLTDKKTLLKILLLLAISIFIAGESRLFSSKKKCILHNHTTSKYIHMENCK</sequence>
<dbReference type="EMBL" id="RSCJ01000033">
    <property type="protein sequence ID" value="RUR73771.1"/>
    <property type="molecule type" value="Genomic_DNA"/>
</dbReference>
<protein>
    <submittedName>
        <fullName evidence="1">Uncharacterized protein</fullName>
    </submittedName>
</protein>
<name>A0A3S0XN08_CHLFR</name>
<keyword evidence="2" id="KW-1185">Reference proteome</keyword>
<dbReference type="Proteomes" id="UP000268857">
    <property type="component" value="Unassembled WGS sequence"/>
</dbReference>